<organism evidence="4">
    <name type="scientific">Spirodela intermedia</name>
    <name type="common">Intermediate duckweed</name>
    <dbReference type="NCBI Taxonomy" id="51605"/>
    <lineage>
        <taxon>Eukaryota</taxon>
        <taxon>Viridiplantae</taxon>
        <taxon>Streptophyta</taxon>
        <taxon>Embryophyta</taxon>
        <taxon>Tracheophyta</taxon>
        <taxon>Spermatophyta</taxon>
        <taxon>Magnoliopsida</taxon>
        <taxon>Liliopsida</taxon>
        <taxon>Araceae</taxon>
        <taxon>Lemnoideae</taxon>
        <taxon>Spirodela</taxon>
    </lineage>
</organism>
<evidence type="ECO:0000256" key="1">
    <source>
        <dbReference type="ARBA" id="ARBA00022441"/>
    </source>
</evidence>
<reference evidence="4 5" key="1">
    <citation type="submission" date="2019-12" db="EMBL/GenBank/DDBJ databases">
        <authorList>
            <person name="Scholz U."/>
            <person name="Mascher M."/>
            <person name="Fiebig A."/>
        </authorList>
    </citation>
    <scope>NUCLEOTIDE SEQUENCE</scope>
</reference>
<feature type="region of interest" description="Disordered" evidence="3">
    <location>
        <begin position="454"/>
        <end position="478"/>
    </location>
</feature>
<evidence type="ECO:0000256" key="3">
    <source>
        <dbReference type="SAM" id="MobiDB-lite"/>
    </source>
</evidence>
<feature type="compositionally biased region" description="Gly residues" evidence="3">
    <location>
        <begin position="329"/>
        <end position="339"/>
    </location>
</feature>
<keyword evidence="5" id="KW-1185">Reference proteome</keyword>
<dbReference type="Proteomes" id="UP001189122">
    <property type="component" value="Unassembled WGS sequence"/>
</dbReference>
<dbReference type="AlphaFoldDB" id="A0A7I8IWD4"/>
<dbReference type="EMBL" id="CACRZD030000006">
    <property type="protein sequence ID" value="CAA6662179.1"/>
    <property type="molecule type" value="Genomic_DNA"/>
</dbReference>
<proteinExistence type="predicted"/>
<name>A0A7I8IWD4_SPIIN</name>
<feature type="region of interest" description="Disordered" evidence="3">
    <location>
        <begin position="324"/>
        <end position="376"/>
    </location>
</feature>
<evidence type="ECO:0000256" key="2">
    <source>
        <dbReference type="ARBA" id="ARBA00022737"/>
    </source>
</evidence>
<dbReference type="EMBL" id="LR743593">
    <property type="protein sequence ID" value="CAA2622534.1"/>
    <property type="molecule type" value="Genomic_DNA"/>
</dbReference>
<keyword evidence="2" id="KW-0677">Repeat</keyword>
<evidence type="ECO:0000313" key="4">
    <source>
        <dbReference type="EMBL" id="CAA2622534.1"/>
    </source>
</evidence>
<dbReference type="PANTHER" id="PTHR46228">
    <property type="entry name" value="KELCH DOMAIN-CONTAINING PROTEIN"/>
    <property type="match status" value="1"/>
</dbReference>
<accession>A0A7I8IWD4</accession>
<dbReference type="InterPro" id="IPR015915">
    <property type="entry name" value="Kelch-typ_b-propeller"/>
</dbReference>
<dbReference type="Gene3D" id="2.120.10.80">
    <property type="entry name" value="Kelch-type beta propeller"/>
    <property type="match status" value="2"/>
</dbReference>
<evidence type="ECO:0000313" key="5">
    <source>
        <dbReference type="Proteomes" id="UP001189122"/>
    </source>
</evidence>
<dbReference type="SUPFAM" id="SSF117281">
    <property type="entry name" value="Kelch motif"/>
    <property type="match status" value="2"/>
</dbReference>
<protein>
    <submittedName>
        <fullName evidence="4">Uncharacterized protein</fullName>
    </submittedName>
</protein>
<sequence>MIKKRAMWLYPRAAGFNPSERWGHSACCSDGVLYVFGVRLLRGTHFGDVVALDLKRMEWSAVATSGERPGARDSHSAAVVGERMVVFGGTNGARKVNDLHVLDLRTMEWSRPSCRGAAPPPRESHTATAVGEGKLGNYLNDVHVLDVERMEWTSPEVRGSCRRFFVYGGDCGDRYHGEVDVLDLDSFTWSRLAVHGASPGVRAGHAVVNIGSKVYIIGGVGDKRYYGDVWVLDVAAPSWTQLHVRGRRPQGRFSHAAALAGDDIAIYGGCGEDERPLNELVILQLGVAVDHRNGRCNVSLCKGLSSHWNQERRRFLRGAAELPELSLSSGGGGGGGGGEPRAEQEEHSLSLSQHSSPSRSDQEQTNAAHNPAAPPGDLSTVAAALCQHRAAFEFQRPAYRCHNYGGGGLRTVDGAFDSGFLMTASVNGQIFRGVLFAPQAAARFQNQPMAALAAPPETSRRAAQPVKTCPPRASGDMPGLVLTLGGSVGGS</sequence>
<gene>
    <name evidence="4" type="ORF">SI7747_06008572</name>
</gene>
<keyword evidence="1" id="KW-0880">Kelch repeat</keyword>
<dbReference type="PANTHER" id="PTHR46228:SF2">
    <property type="entry name" value="KELCH REPEAT PROTEIN (AFU_ORTHOLOGUE AFUA_4G14350)"/>
    <property type="match status" value="1"/>
</dbReference>
<dbReference type="Pfam" id="PF24681">
    <property type="entry name" value="Kelch_KLHDC2_KLHL20_DRC7"/>
    <property type="match status" value="2"/>
</dbReference>
<feature type="compositionally biased region" description="Low complexity" evidence="3">
    <location>
        <begin position="349"/>
        <end position="359"/>
    </location>
</feature>